<dbReference type="Proteomes" id="UP000289952">
    <property type="component" value="Chromosome"/>
</dbReference>
<proteinExistence type="predicted"/>
<evidence type="ECO:0000313" key="1">
    <source>
        <dbReference type="EMBL" id="VEU63346.1"/>
    </source>
</evidence>
<organism evidence="1 2">
    <name type="scientific">Mycoplasmopsis bovirhinis</name>
    <dbReference type="NCBI Taxonomy" id="29553"/>
    <lineage>
        <taxon>Bacteria</taxon>
        <taxon>Bacillati</taxon>
        <taxon>Mycoplasmatota</taxon>
        <taxon>Mycoplasmoidales</taxon>
        <taxon>Metamycoplasmataceae</taxon>
        <taxon>Mycoplasmopsis</taxon>
    </lineage>
</organism>
<accession>A0A449AEF8</accession>
<keyword evidence="2" id="KW-1185">Reference proteome</keyword>
<protein>
    <submittedName>
        <fullName evidence="1">Uncharacterized protein</fullName>
    </submittedName>
</protein>
<sequence length="32" mass="3769">MKFKKAFISHSNIVPNNEEIKVLDLKLDQKQI</sequence>
<dbReference type="AlphaFoldDB" id="A0A449AEF8"/>
<name>A0A449AEF8_9BACT</name>
<gene>
    <name evidence="1" type="ORF">NCTC10118_00420</name>
</gene>
<dbReference type="EMBL" id="LR214972">
    <property type="protein sequence ID" value="VEU63346.1"/>
    <property type="molecule type" value="Genomic_DNA"/>
</dbReference>
<evidence type="ECO:0000313" key="2">
    <source>
        <dbReference type="Proteomes" id="UP000289952"/>
    </source>
</evidence>
<reference evidence="1 2" key="1">
    <citation type="submission" date="2019-01" db="EMBL/GenBank/DDBJ databases">
        <authorList>
            <consortium name="Pathogen Informatics"/>
        </authorList>
    </citation>
    <scope>NUCLEOTIDE SEQUENCE [LARGE SCALE GENOMIC DNA]</scope>
    <source>
        <strain evidence="1 2">NCTC10118</strain>
    </source>
</reference>